<dbReference type="InterPro" id="IPR000639">
    <property type="entry name" value="Epox_hydrolase-like"/>
</dbReference>
<dbReference type="PRINTS" id="PR00412">
    <property type="entry name" value="EPOXHYDRLASE"/>
</dbReference>
<evidence type="ECO:0000313" key="4">
    <source>
        <dbReference type="Proteomes" id="UP000199214"/>
    </source>
</evidence>
<evidence type="ECO:0000259" key="2">
    <source>
        <dbReference type="Pfam" id="PF00561"/>
    </source>
</evidence>
<evidence type="ECO:0000256" key="1">
    <source>
        <dbReference type="ARBA" id="ARBA00022801"/>
    </source>
</evidence>
<dbReference type="Pfam" id="PF00561">
    <property type="entry name" value="Abhydrolase_1"/>
    <property type="match status" value="1"/>
</dbReference>
<dbReference type="Gene3D" id="3.40.50.1820">
    <property type="entry name" value="alpha/beta hydrolase"/>
    <property type="match status" value="1"/>
</dbReference>
<evidence type="ECO:0000313" key="3">
    <source>
        <dbReference type="EMBL" id="SEL76981.1"/>
    </source>
</evidence>
<keyword evidence="1" id="KW-0378">Hydrolase</keyword>
<organism evidence="3 4">
    <name type="scientific">Sphingomonas palmae</name>
    <dbReference type="NCBI Taxonomy" id="1855283"/>
    <lineage>
        <taxon>Bacteria</taxon>
        <taxon>Pseudomonadati</taxon>
        <taxon>Pseudomonadota</taxon>
        <taxon>Alphaproteobacteria</taxon>
        <taxon>Sphingomonadales</taxon>
        <taxon>Sphingomonadaceae</taxon>
        <taxon>Sphingomonas</taxon>
    </lineage>
</organism>
<dbReference type="AlphaFoldDB" id="A0A1H7SWL7"/>
<proteinExistence type="predicted"/>
<dbReference type="PRINTS" id="PR00111">
    <property type="entry name" value="ABHYDROLASE"/>
</dbReference>
<accession>A0A1H7SWL7</accession>
<dbReference type="Proteomes" id="UP000199214">
    <property type="component" value="Unassembled WGS sequence"/>
</dbReference>
<dbReference type="SUPFAM" id="SSF53474">
    <property type="entry name" value="alpha/beta-Hydrolases"/>
    <property type="match status" value="1"/>
</dbReference>
<dbReference type="OrthoDB" id="9797664at2"/>
<dbReference type="PANTHER" id="PTHR43798">
    <property type="entry name" value="MONOACYLGLYCEROL LIPASE"/>
    <property type="match status" value="1"/>
</dbReference>
<dbReference type="InterPro" id="IPR000073">
    <property type="entry name" value="AB_hydrolase_1"/>
</dbReference>
<dbReference type="PANTHER" id="PTHR43798:SF31">
    <property type="entry name" value="AB HYDROLASE SUPERFAMILY PROTEIN YCLE"/>
    <property type="match status" value="1"/>
</dbReference>
<dbReference type="InterPro" id="IPR050266">
    <property type="entry name" value="AB_hydrolase_sf"/>
</dbReference>
<keyword evidence="4" id="KW-1185">Reference proteome</keyword>
<name>A0A1H7SWL7_9SPHN</name>
<dbReference type="RefSeq" id="WP_093006989.1">
    <property type="nucleotide sequence ID" value="NZ_FNZZ01000005.1"/>
</dbReference>
<sequence length="334" mass="36893">MPIVDTDFVTIAYEDRGPHDGPPVLLIHGWPDDASTWDTVVPRLNAAGLRTIQPTLRGFGATRLKPDVRRTGNSAVLALDMIALMDALGVDRFTVAGHDWGSNTAEALAVGWPDRVERMAMLCTPPRLGGMKTPSFAQAERQWYHWFMATTRGADAVRADRRGFARTHWNNWSPPGWYDEETFDRVARAWENSDWVEVTLHSYRARWDEAKPDPRSRWLEDKVRATPTLSLPTLYVQGAVDGVNPPETSADVVSKFTGPFARVVLAGVGHFAQREHPRAVARHLLHLFTGDPTTLASTTDRSLYVRRATPLLASIGLAALAGVGAAGAGKRDRQ</sequence>
<protein>
    <submittedName>
        <fullName evidence="3">Pimeloyl-ACP methyl ester carboxylesterase</fullName>
    </submittedName>
</protein>
<dbReference type="STRING" id="1855283.SAMN05216382_2594"/>
<dbReference type="GO" id="GO:0016787">
    <property type="term" value="F:hydrolase activity"/>
    <property type="evidence" value="ECO:0007669"/>
    <property type="project" value="UniProtKB-KW"/>
</dbReference>
<feature type="domain" description="AB hydrolase-1" evidence="2">
    <location>
        <begin position="22"/>
        <end position="277"/>
    </location>
</feature>
<dbReference type="GO" id="GO:0016020">
    <property type="term" value="C:membrane"/>
    <property type="evidence" value="ECO:0007669"/>
    <property type="project" value="TreeGrafter"/>
</dbReference>
<dbReference type="EMBL" id="FNZZ01000005">
    <property type="protein sequence ID" value="SEL76981.1"/>
    <property type="molecule type" value="Genomic_DNA"/>
</dbReference>
<dbReference type="InterPro" id="IPR029058">
    <property type="entry name" value="AB_hydrolase_fold"/>
</dbReference>
<gene>
    <name evidence="3" type="ORF">SAMN05216382_2594</name>
</gene>
<reference evidence="4" key="1">
    <citation type="submission" date="2016-10" db="EMBL/GenBank/DDBJ databases">
        <authorList>
            <person name="Varghese N."/>
            <person name="Submissions S."/>
        </authorList>
    </citation>
    <scope>NUCLEOTIDE SEQUENCE [LARGE SCALE GENOMIC DNA]</scope>
    <source>
        <strain evidence="4">JS21-1</strain>
    </source>
</reference>